<keyword evidence="4" id="KW-0560">Oxidoreductase</keyword>
<dbReference type="PRINTS" id="PR00463">
    <property type="entry name" value="EP450I"/>
</dbReference>
<dbReference type="FunFam" id="3.10.180.10:FF:000034">
    <property type="entry name" value="Glyoxalase/Bleomycin resistance protein/Dihydroxybiphenyl dioxygenase"/>
    <property type="match status" value="1"/>
</dbReference>
<dbReference type="CDD" id="cd07257">
    <property type="entry name" value="THT_oxygenase_C"/>
    <property type="match status" value="1"/>
</dbReference>
<dbReference type="SUPFAM" id="SSF54593">
    <property type="entry name" value="Glyoxalase/Bleomycin resistance protein/Dihydroxybiphenyl dioxygenase"/>
    <property type="match status" value="1"/>
</dbReference>
<comment type="cofactor">
    <cofactor evidence="1 7">
        <name>heme</name>
        <dbReference type="ChEBI" id="CHEBI:30413"/>
    </cofactor>
</comment>
<dbReference type="EMBL" id="KV878591">
    <property type="protein sequence ID" value="OJJ56278.1"/>
    <property type="molecule type" value="Genomic_DNA"/>
</dbReference>
<dbReference type="InterPro" id="IPR050364">
    <property type="entry name" value="Cytochrome_P450_fung"/>
</dbReference>
<sequence length="839" mass="95205">MAPEYKRIRLVRLAHVYYTHRDLAKASEFLKDFGFQECTQVASKTGQRTIFYHGTDTKQPFVYCAREGPEDAFGGAAFVVESREDLEYAAKTLPGATGIVDMELDEGKIPGGGLRVTFTDPIDGFPFHLVWGQRGQEVTRDQEDRLPALQYNLPTEKNRPGNSTQRFKPGPAPVHKLGHFGMCVTDFAHAYEFYTTRFNFKPSDLIHDPEGKDVTAFLHLDRGRELVDHHCFFLFEGPKWHVHHSSFETHDFDTQLLGHHWLREKGYRNCWGVGRHIMGSQIFDYWFDPSEFIVEHYVDGDLVDETYPIHRSLASPDNLHIWGSLYVILTKGRREKGLPPGPPTIPVLGNLHQIPIKGSYLKFTEWAAKYGGLYSLKLGTGTAVVVTDRRIVKELVDKKSSKYSNRPESFVANTITGGSHLLVMQYGPLWRTMRKLVHQHFMESMVEKSHIQVQNAEAVQMVRDFCVRPDQHMLHPKRFSNSIIMSLVYGVRTPSVQTAHMTQLYDMMEGWSKVMEPGNTPPVDIYSFLHYIPQKVFGNWLSRAKGVSEEMGALYGQYLDLVYERRKKSGSAGSFMDTVIDQNEKLGLTRHQLYFLGGVLMEGGSDTSSSIILAFIHAMTKWTDVLKKAQAEIDAVVGEDRTPVWSDYDKLPYIAATVKEAMRWRPAVPLAFPHAAAEDDWVDGHFIPKGSTVIINGWGMHHDESRFTNPAAFDPDHYKGQMALAPELANAPDYTSRDHYGYGTGRRICPGIHVAERNLFLAISKLIWAFSIEPGLDETGKPIEPDLDPRTGYSEGFLVCANNFPCRIAPRSESRRDTIRKEYQKAQGDVFSRFDSPPC</sequence>
<dbReference type="GO" id="GO:0004497">
    <property type="term" value="F:monooxygenase activity"/>
    <property type="evidence" value="ECO:0007669"/>
    <property type="project" value="UniProtKB-KW"/>
</dbReference>
<feature type="binding site" description="axial binding residue" evidence="7">
    <location>
        <position position="749"/>
    </location>
    <ligand>
        <name>heme</name>
        <dbReference type="ChEBI" id="CHEBI:30413"/>
    </ligand>
    <ligandPart>
        <name>Fe</name>
        <dbReference type="ChEBI" id="CHEBI:18248"/>
    </ligandPart>
</feature>
<gene>
    <name evidence="9" type="ORF">ASPSYDRAFT_80817</name>
</gene>
<accession>A0A1L9TA10</accession>
<feature type="domain" description="VOC" evidence="8">
    <location>
        <begin position="12"/>
        <end position="132"/>
    </location>
</feature>
<keyword evidence="3 7" id="KW-0479">Metal-binding</keyword>
<keyword evidence="6" id="KW-0503">Monooxygenase</keyword>
<dbReference type="AlphaFoldDB" id="A0A1L9TA10"/>
<evidence type="ECO:0000256" key="4">
    <source>
        <dbReference type="ARBA" id="ARBA00023002"/>
    </source>
</evidence>
<evidence type="ECO:0000256" key="7">
    <source>
        <dbReference type="PIRSR" id="PIRSR602401-1"/>
    </source>
</evidence>
<dbReference type="FunFam" id="3.10.180.10:FF:000039">
    <property type="entry name" value="Trihydroxytoluene oxygenase (AFU_orthologue AFUA_8G02470)"/>
    <property type="match status" value="1"/>
</dbReference>
<proteinExistence type="inferred from homology"/>
<dbReference type="RefSeq" id="XP_040700084.1">
    <property type="nucleotide sequence ID" value="XM_040851061.1"/>
</dbReference>
<dbReference type="GO" id="GO:0020037">
    <property type="term" value="F:heme binding"/>
    <property type="evidence" value="ECO:0007669"/>
    <property type="project" value="InterPro"/>
</dbReference>
<evidence type="ECO:0000256" key="1">
    <source>
        <dbReference type="ARBA" id="ARBA00001971"/>
    </source>
</evidence>
<dbReference type="InterPro" id="IPR036396">
    <property type="entry name" value="Cyt_P450_sf"/>
</dbReference>
<dbReference type="VEuPathDB" id="FungiDB:ASPSYDRAFT_80817"/>
<evidence type="ECO:0000256" key="2">
    <source>
        <dbReference type="ARBA" id="ARBA00010617"/>
    </source>
</evidence>
<comment type="similarity">
    <text evidence="2">Belongs to the cytochrome P450 family.</text>
</comment>
<evidence type="ECO:0000256" key="3">
    <source>
        <dbReference type="ARBA" id="ARBA00022723"/>
    </source>
</evidence>
<evidence type="ECO:0000256" key="6">
    <source>
        <dbReference type="ARBA" id="ARBA00023033"/>
    </source>
</evidence>
<dbReference type="Gene3D" id="3.10.180.10">
    <property type="entry name" value="2,3-Dihydroxybiphenyl 1,2-Dioxygenase, domain 1"/>
    <property type="match status" value="2"/>
</dbReference>
<dbReference type="CDD" id="cd11065">
    <property type="entry name" value="CYP64-like"/>
    <property type="match status" value="1"/>
</dbReference>
<evidence type="ECO:0000313" key="9">
    <source>
        <dbReference type="EMBL" id="OJJ56278.1"/>
    </source>
</evidence>
<protein>
    <recommendedName>
        <fullName evidence="8">VOC domain-containing protein</fullName>
    </recommendedName>
</protein>
<dbReference type="PANTHER" id="PTHR46300:SF2">
    <property type="entry name" value="CYTOCHROME P450 MONOOXYGENASE ALNH-RELATED"/>
    <property type="match status" value="1"/>
</dbReference>
<dbReference type="InterPro" id="IPR029068">
    <property type="entry name" value="Glyas_Bleomycin-R_OHBP_Dase"/>
</dbReference>
<name>A0A1L9TA10_9EURO</name>
<reference evidence="10" key="1">
    <citation type="journal article" date="2017" name="Genome Biol.">
        <title>Comparative genomics reveals high biological diversity and specific adaptations in the industrially and medically important fungal genus Aspergillus.</title>
        <authorList>
            <person name="de Vries R.P."/>
            <person name="Riley R."/>
            <person name="Wiebenga A."/>
            <person name="Aguilar-Osorio G."/>
            <person name="Amillis S."/>
            <person name="Uchima C.A."/>
            <person name="Anderluh G."/>
            <person name="Asadollahi M."/>
            <person name="Askin M."/>
            <person name="Barry K."/>
            <person name="Battaglia E."/>
            <person name="Bayram O."/>
            <person name="Benocci T."/>
            <person name="Braus-Stromeyer S.A."/>
            <person name="Caldana C."/>
            <person name="Canovas D."/>
            <person name="Cerqueira G.C."/>
            <person name="Chen F."/>
            <person name="Chen W."/>
            <person name="Choi C."/>
            <person name="Clum A."/>
            <person name="Dos Santos R.A."/>
            <person name="Damasio A.R."/>
            <person name="Diallinas G."/>
            <person name="Emri T."/>
            <person name="Fekete E."/>
            <person name="Flipphi M."/>
            <person name="Freyberg S."/>
            <person name="Gallo A."/>
            <person name="Gournas C."/>
            <person name="Habgood R."/>
            <person name="Hainaut M."/>
            <person name="Harispe M.L."/>
            <person name="Henrissat B."/>
            <person name="Hilden K.S."/>
            <person name="Hope R."/>
            <person name="Hossain A."/>
            <person name="Karabika E."/>
            <person name="Karaffa L."/>
            <person name="Karanyi Z."/>
            <person name="Krasevec N."/>
            <person name="Kuo A."/>
            <person name="Kusch H."/>
            <person name="LaButti K."/>
            <person name="Lagendijk E.L."/>
            <person name="Lapidus A."/>
            <person name="Levasseur A."/>
            <person name="Lindquist E."/>
            <person name="Lipzen A."/>
            <person name="Logrieco A.F."/>
            <person name="MacCabe A."/>
            <person name="Maekelae M.R."/>
            <person name="Malavazi I."/>
            <person name="Melin P."/>
            <person name="Meyer V."/>
            <person name="Mielnichuk N."/>
            <person name="Miskei M."/>
            <person name="Molnar A.P."/>
            <person name="Mule G."/>
            <person name="Ngan C.Y."/>
            <person name="Orejas M."/>
            <person name="Orosz E."/>
            <person name="Ouedraogo J.P."/>
            <person name="Overkamp K.M."/>
            <person name="Park H.-S."/>
            <person name="Perrone G."/>
            <person name="Piumi F."/>
            <person name="Punt P.J."/>
            <person name="Ram A.F."/>
            <person name="Ramon A."/>
            <person name="Rauscher S."/>
            <person name="Record E."/>
            <person name="Riano-Pachon D.M."/>
            <person name="Robert V."/>
            <person name="Roehrig J."/>
            <person name="Ruller R."/>
            <person name="Salamov A."/>
            <person name="Salih N.S."/>
            <person name="Samson R.A."/>
            <person name="Sandor E."/>
            <person name="Sanguinetti M."/>
            <person name="Schuetze T."/>
            <person name="Sepcic K."/>
            <person name="Shelest E."/>
            <person name="Sherlock G."/>
            <person name="Sophianopoulou V."/>
            <person name="Squina F.M."/>
            <person name="Sun H."/>
            <person name="Susca A."/>
            <person name="Todd R.B."/>
            <person name="Tsang A."/>
            <person name="Unkles S.E."/>
            <person name="van de Wiele N."/>
            <person name="van Rossen-Uffink D."/>
            <person name="Oliveira J.V."/>
            <person name="Vesth T.C."/>
            <person name="Visser J."/>
            <person name="Yu J.-H."/>
            <person name="Zhou M."/>
            <person name="Andersen M.R."/>
            <person name="Archer D.B."/>
            <person name="Baker S.E."/>
            <person name="Benoit I."/>
            <person name="Brakhage A.A."/>
            <person name="Braus G.H."/>
            <person name="Fischer R."/>
            <person name="Frisvad J.C."/>
            <person name="Goldman G.H."/>
            <person name="Houbraken J."/>
            <person name="Oakley B."/>
            <person name="Pocsi I."/>
            <person name="Scazzocchio C."/>
            <person name="Seiboth B."/>
            <person name="vanKuyk P.A."/>
            <person name="Wortman J."/>
            <person name="Dyer P.S."/>
            <person name="Grigoriev I.V."/>
        </authorList>
    </citation>
    <scope>NUCLEOTIDE SEQUENCE [LARGE SCALE GENOMIC DNA]</scope>
    <source>
        <strain evidence="10">CBS 593.65</strain>
    </source>
</reference>
<dbReference type="SUPFAM" id="SSF48264">
    <property type="entry name" value="Cytochrome P450"/>
    <property type="match status" value="1"/>
</dbReference>
<dbReference type="Proteomes" id="UP000184356">
    <property type="component" value="Unassembled WGS sequence"/>
</dbReference>
<dbReference type="PANTHER" id="PTHR46300">
    <property type="entry name" value="P450, PUTATIVE (EUROFUNG)-RELATED-RELATED"/>
    <property type="match status" value="1"/>
</dbReference>
<evidence type="ECO:0000256" key="5">
    <source>
        <dbReference type="ARBA" id="ARBA00023004"/>
    </source>
</evidence>
<keyword evidence="5 7" id="KW-0408">Iron</keyword>
<evidence type="ECO:0000313" key="10">
    <source>
        <dbReference type="Proteomes" id="UP000184356"/>
    </source>
</evidence>
<dbReference type="GO" id="GO:0005506">
    <property type="term" value="F:iron ion binding"/>
    <property type="evidence" value="ECO:0007669"/>
    <property type="project" value="InterPro"/>
</dbReference>
<dbReference type="InterPro" id="IPR004360">
    <property type="entry name" value="Glyas_Fos-R_dOase_dom"/>
</dbReference>
<dbReference type="GO" id="GO:0016705">
    <property type="term" value="F:oxidoreductase activity, acting on paired donors, with incorporation or reduction of molecular oxygen"/>
    <property type="evidence" value="ECO:0007669"/>
    <property type="project" value="InterPro"/>
</dbReference>
<dbReference type="InterPro" id="IPR002401">
    <property type="entry name" value="Cyt_P450_E_grp-I"/>
</dbReference>
<keyword evidence="7" id="KW-0349">Heme</keyword>
<dbReference type="Pfam" id="PF00903">
    <property type="entry name" value="Glyoxalase"/>
    <property type="match status" value="2"/>
</dbReference>
<organism evidence="9 10">
    <name type="scientific">Aspergillus sydowii CBS 593.65</name>
    <dbReference type="NCBI Taxonomy" id="1036612"/>
    <lineage>
        <taxon>Eukaryota</taxon>
        <taxon>Fungi</taxon>
        <taxon>Dikarya</taxon>
        <taxon>Ascomycota</taxon>
        <taxon>Pezizomycotina</taxon>
        <taxon>Eurotiomycetes</taxon>
        <taxon>Eurotiomycetidae</taxon>
        <taxon>Eurotiales</taxon>
        <taxon>Aspergillaceae</taxon>
        <taxon>Aspergillus</taxon>
        <taxon>Aspergillus subgen. Nidulantes</taxon>
    </lineage>
</organism>
<evidence type="ECO:0000259" key="8">
    <source>
        <dbReference type="PROSITE" id="PS51819"/>
    </source>
</evidence>
<dbReference type="InterPro" id="IPR001128">
    <property type="entry name" value="Cyt_P450"/>
</dbReference>
<dbReference type="Gene3D" id="1.10.630.10">
    <property type="entry name" value="Cytochrome P450"/>
    <property type="match status" value="1"/>
</dbReference>
<dbReference type="GeneID" id="63767134"/>
<dbReference type="Pfam" id="PF00067">
    <property type="entry name" value="p450"/>
    <property type="match status" value="1"/>
</dbReference>
<dbReference type="OrthoDB" id="1103324at2759"/>
<dbReference type="InterPro" id="IPR037523">
    <property type="entry name" value="VOC_core"/>
</dbReference>
<feature type="domain" description="VOC" evidence="8">
    <location>
        <begin position="176"/>
        <end position="299"/>
    </location>
</feature>
<dbReference type="STRING" id="1036612.A0A1L9TA10"/>
<dbReference type="PROSITE" id="PS51819">
    <property type="entry name" value="VOC"/>
    <property type="match status" value="2"/>
</dbReference>
<keyword evidence="10" id="KW-1185">Reference proteome</keyword>